<evidence type="ECO:0000256" key="2">
    <source>
        <dbReference type="ARBA" id="ARBA00023125"/>
    </source>
</evidence>
<proteinExistence type="predicted"/>
<keyword evidence="6" id="KW-1185">Reference proteome</keyword>
<evidence type="ECO:0000313" key="5">
    <source>
        <dbReference type="EMBL" id="TXJ63177.1"/>
    </source>
</evidence>
<comment type="caution">
    <text evidence="5">The sequence shown here is derived from an EMBL/GenBank/DDBJ whole genome shotgun (WGS) entry which is preliminary data.</text>
</comment>
<organism evidence="5 6">
    <name type="scientific">Prevotella brunnea</name>
    <dbReference type="NCBI Taxonomy" id="2508867"/>
    <lineage>
        <taxon>Bacteria</taxon>
        <taxon>Pseudomonadati</taxon>
        <taxon>Bacteroidota</taxon>
        <taxon>Bacteroidia</taxon>
        <taxon>Bacteroidales</taxon>
        <taxon>Prevotellaceae</taxon>
        <taxon>Prevotella</taxon>
    </lineage>
</organism>
<dbReference type="GO" id="GO:0003677">
    <property type="term" value="F:DNA binding"/>
    <property type="evidence" value="ECO:0007669"/>
    <property type="project" value="UniProtKB-KW"/>
</dbReference>
<keyword evidence="3" id="KW-0804">Transcription</keyword>
<dbReference type="InterPro" id="IPR015927">
    <property type="entry name" value="Peptidase_S24_S26A/B/C"/>
</dbReference>
<name>A0A5C8GM34_9BACT</name>
<keyword evidence="1" id="KW-0805">Transcription regulation</keyword>
<evidence type="ECO:0000256" key="1">
    <source>
        <dbReference type="ARBA" id="ARBA00023015"/>
    </source>
</evidence>
<dbReference type="PANTHER" id="PTHR40661:SF1">
    <property type="entry name" value="HTH CRO_C1-TYPE DOMAIN-CONTAINING PROTEIN"/>
    <property type="match status" value="1"/>
</dbReference>
<gene>
    <name evidence="5" type="ORF">ETF27_01385</name>
</gene>
<evidence type="ECO:0000256" key="3">
    <source>
        <dbReference type="ARBA" id="ARBA00023163"/>
    </source>
</evidence>
<protein>
    <submittedName>
        <fullName evidence="5">Helix-turn-helix transcriptional regulator</fullName>
    </submittedName>
</protein>
<reference evidence="6" key="1">
    <citation type="submission" date="2019-05" db="EMBL/GenBank/DDBJ databases">
        <title>Prevotella brunnea sp. nov., isolated from a wound of a patient.</title>
        <authorList>
            <person name="Buhl M."/>
        </authorList>
    </citation>
    <scope>NUCLEOTIDE SEQUENCE [LARGE SCALE GENOMIC DNA]</scope>
    <source>
        <strain evidence="6">A2672</strain>
    </source>
</reference>
<dbReference type="Pfam" id="PF00717">
    <property type="entry name" value="Peptidase_S24"/>
    <property type="match status" value="1"/>
</dbReference>
<dbReference type="PANTHER" id="PTHR40661">
    <property type="match status" value="1"/>
</dbReference>
<accession>A0A5C8GM34</accession>
<evidence type="ECO:0000259" key="4">
    <source>
        <dbReference type="Pfam" id="PF00717"/>
    </source>
</evidence>
<dbReference type="AlphaFoldDB" id="A0A5C8GM34"/>
<keyword evidence="2" id="KW-0238">DNA-binding</keyword>
<dbReference type="Proteomes" id="UP000321612">
    <property type="component" value="Unassembled WGS sequence"/>
</dbReference>
<feature type="domain" description="Peptidase S24/S26A/S26B/S26C" evidence="4">
    <location>
        <begin position="109"/>
        <end position="223"/>
    </location>
</feature>
<dbReference type="Gene3D" id="2.10.109.10">
    <property type="entry name" value="Umud Fragment, subunit A"/>
    <property type="match status" value="1"/>
</dbReference>
<dbReference type="InterPro" id="IPR039418">
    <property type="entry name" value="LexA-like"/>
</dbReference>
<dbReference type="OrthoDB" id="796548at2"/>
<dbReference type="CDD" id="cd06529">
    <property type="entry name" value="S24_LexA-like"/>
    <property type="match status" value="1"/>
</dbReference>
<dbReference type="EMBL" id="SDIK01000010">
    <property type="protein sequence ID" value="TXJ63177.1"/>
    <property type="molecule type" value="Genomic_DNA"/>
</dbReference>
<evidence type="ECO:0000313" key="6">
    <source>
        <dbReference type="Proteomes" id="UP000321612"/>
    </source>
</evidence>
<dbReference type="SUPFAM" id="SSF51306">
    <property type="entry name" value="LexA/Signal peptidase"/>
    <property type="match status" value="1"/>
</dbReference>
<sequence length="238" mass="26938">MDKISTIKERILSFLEYNGIKKVDFYQATGVADSNFKGKNLYSQPGGDVLVKILTSYPNISAEWLLTGEGDMLKSKHSEEPQIEIKPIHQPRSTEKKEETQAVYLYDFEASAGLRALFDNNRQNIIDIIKIPNLPKCDGAIHIVGDSMYPLLKSGDIILYKQMPLDINNLLYGEMYLLSYDIDGDDYIVVKYIRKSEKGEPFITLGSENPAHAPRDIDFRRITALALVKASVRINCMI</sequence>
<dbReference type="InterPro" id="IPR036286">
    <property type="entry name" value="LexA/Signal_pep-like_sf"/>
</dbReference>